<evidence type="ECO:0000259" key="1">
    <source>
        <dbReference type="Pfam" id="PF01370"/>
    </source>
</evidence>
<dbReference type="EMBL" id="PGXC01000013">
    <property type="protein sequence ID" value="PKK89725.1"/>
    <property type="molecule type" value="Genomic_DNA"/>
</dbReference>
<evidence type="ECO:0000313" key="3">
    <source>
        <dbReference type="Proteomes" id="UP000233256"/>
    </source>
</evidence>
<dbReference type="SUPFAM" id="SSF51735">
    <property type="entry name" value="NAD(P)-binding Rossmann-fold domains"/>
    <property type="match status" value="1"/>
</dbReference>
<evidence type="ECO:0000313" key="2">
    <source>
        <dbReference type="EMBL" id="PKK89725.1"/>
    </source>
</evidence>
<dbReference type="Pfam" id="PF01370">
    <property type="entry name" value="Epimerase"/>
    <property type="match status" value="1"/>
</dbReference>
<proteinExistence type="predicted"/>
<dbReference type="Gene3D" id="3.40.50.720">
    <property type="entry name" value="NAD(P)-binding Rossmann-like Domain"/>
    <property type="match status" value="1"/>
</dbReference>
<reference evidence="2 3" key="1">
    <citation type="journal article" date="2017" name="ISME J.">
        <title>Potential for microbial H2 and metal transformations associated with novel bacteria and archaea in deep terrestrial subsurface sediments.</title>
        <authorList>
            <person name="Hernsdorf A.W."/>
            <person name="Amano Y."/>
            <person name="Miyakawa K."/>
            <person name="Ise K."/>
            <person name="Suzuki Y."/>
            <person name="Anantharaman K."/>
            <person name="Probst A."/>
            <person name="Burstein D."/>
            <person name="Thomas B.C."/>
            <person name="Banfield J.F."/>
        </authorList>
    </citation>
    <scope>NUCLEOTIDE SEQUENCE [LARGE SCALE GENOMIC DNA]</scope>
    <source>
        <strain evidence="2">HGW-Wallbacteria-1</strain>
    </source>
</reference>
<dbReference type="InterPro" id="IPR001509">
    <property type="entry name" value="Epimerase_deHydtase"/>
</dbReference>
<protein>
    <recommendedName>
        <fullName evidence="1">NAD-dependent epimerase/dehydratase domain-containing protein</fullName>
    </recommendedName>
</protein>
<sequence length="304" mass="33680">MCWIACRGFTRMKTVGIIGADSMLGKALKLQLQGLGLNVISIGRAKHNDIAFDLLQSSSQPVSDKFKIDVAFHCASSFAGDDRDGIRLNFLTNTLGSLSVLDLMDQLKCQHIVFSGSIWSCVGSQIPGTYTSYGLSKAEGEEILKWGIAQRHGIFSSLRFSQLFDTEGLCCRHQPWFGRIIAYASRGLELRLPASIKEQNFIHVSDAARLMISAAESKISGSWPVCHYESLNNTRIAELAYREFDCGGKLVIDMDKNPFQPVTFPEDRSIFAFLNDEVRINMADGIAMIHHSGFSEKFGPLDVL</sequence>
<dbReference type="Proteomes" id="UP000233256">
    <property type="component" value="Unassembled WGS sequence"/>
</dbReference>
<comment type="caution">
    <text evidence="2">The sequence shown here is derived from an EMBL/GenBank/DDBJ whole genome shotgun (WGS) entry which is preliminary data.</text>
</comment>
<feature type="domain" description="NAD-dependent epimerase/dehydratase" evidence="1">
    <location>
        <begin position="17"/>
        <end position="217"/>
    </location>
</feature>
<gene>
    <name evidence="2" type="ORF">CVV64_13045</name>
</gene>
<dbReference type="AlphaFoldDB" id="A0A2N1PN12"/>
<dbReference type="InterPro" id="IPR036291">
    <property type="entry name" value="NAD(P)-bd_dom_sf"/>
</dbReference>
<name>A0A2N1PN12_9BACT</name>
<accession>A0A2N1PN12</accession>
<organism evidence="2 3">
    <name type="scientific">Candidatus Wallbacteria bacterium HGW-Wallbacteria-1</name>
    <dbReference type="NCBI Taxonomy" id="2013854"/>
    <lineage>
        <taxon>Bacteria</taxon>
        <taxon>Candidatus Walliibacteriota</taxon>
    </lineage>
</organism>